<dbReference type="InterPro" id="IPR036291">
    <property type="entry name" value="NAD(P)-bd_dom_sf"/>
</dbReference>
<feature type="transmembrane region" description="Helical" evidence="2">
    <location>
        <begin position="117"/>
        <end position="138"/>
    </location>
</feature>
<dbReference type="SUPFAM" id="SSF51735">
    <property type="entry name" value="NAD(P)-binding Rossmann-fold domains"/>
    <property type="match status" value="2"/>
</dbReference>
<sequence length="648" mass="70917">MPMQALVAPLLAMPRAAKRALALLVDSSFCVLTIWLAYCFRLNEWTVLTGVQWLPVFVSLCMALPIFIVMGMYRAIFRYAGLAAFIAVLKAIAIYGVAFMTIFTALSVPGVPRTVGILQPFLLLIAIGLSRLGIRYWLGDTYQRILHQNTLAKVLIYGAGNAGRQLAGALTNSAELNVVGYLDDDPRLKGGIMGGLPIYDPSDLPVLAEALGVHNVLLALPSASRQRRNEILEHIRKARVNVRTLPDLTALAQGRIAVSDIRELEIEDLLGREAVAPRQELLDKAMRKKVVMVTGAGGSIGGELCRQILRNAPSTLILIDQNEFSLYNIHAELLKLAELYQQESLQIVPILCSVRDHDRMEHIMQSWRPQTLYHAAAYKHVPLVEHNAVEGIKNNVMGTLITARAANKCGVLNFVLISTDKAVRPTNVMGASKRLAEMVLQALAAEPAVDRVRTNFSMVRFGNVLGSSGSVVPLFRQQIKEGGPVTLTHPKITRYFMTISEASQLVIQAGAMAEGGDVFLLDMGEPVRIADLARKMVELSGLTIRDEDNPEGDIELSVTGLRPGEKLYEELLIGDNPETTEHPRIMKAREDFLFWPELSKKLSLLNAALDRNDMVAARATLAELVSGYSSTGEVSDLAFTGAETVPAA</sequence>
<dbReference type="HOGENOM" id="CLU_013560_6_0_5"/>
<dbReference type="Gene3D" id="3.40.50.720">
    <property type="entry name" value="NAD(P)-binding Rossmann-like Domain"/>
    <property type="match status" value="2"/>
</dbReference>
<keyword evidence="2" id="KW-0472">Membrane</keyword>
<evidence type="ECO:0000256" key="1">
    <source>
        <dbReference type="ARBA" id="ARBA00007430"/>
    </source>
</evidence>
<evidence type="ECO:0000259" key="3">
    <source>
        <dbReference type="Pfam" id="PF02719"/>
    </source>
</evidence>
<dbReference type="PANTHER" id="PTHR43318:SF1">
    <property type="entry name" value="POLYSACCHARIDE BIOSYNTHESIS PROTEIN EPSC-RELATED"/>
    <property type="match status" value="1"/>
</dbReference>
<dbReference type="Pfam" id="PF13727">
    <property type="entry name" value="CoA_binding_3"/>
    <property type="match status" value="1"/>
</dbReference>
<accession>A0A060I235</accession>
<name>A0A060I235_RHIET</name>
<dbReference type="Pfam" id="PF02719">
    <property type="entry name" value="Polysacc_synt_2"/>
    <property type="match status" value="1"/>
</dbReference>
<dbReference type="Proteomes" id="UP000027180">
    <property type="component" value="Chromosome"/>
</dbReference>
<dbReference type="EMBL" id="CP006986">
    <property type="protein sequence ID" value="AIC25970.1"/>
    <property type="molecule type" value="Genomic_DNA"/>
</dbReference>
<feature type="transmembrane region" description="Helical" evidence="2">
    <location>
        <begin position="20"/>
        <end position="38"/>
    </location>
</feature>
<dbReference type="InterPro" id="IPR003869">
    <property type="entry name" value="Polysac_CapD-like"/>
</dbReference>
<gene>
    <name evidence="4" type="ORF">IE4771_CH00815</name>
</gene>
<proteinExistence type="inferred from homology"/>
<comment type="similarity">
    <text evidence="1">Belongs to the polysaccharide synthase family.</text>
</comment>
<dbReference type="CDD" id="cd05237">
    <property type="entry name" value="UDP_invert_4-6DH_SDR_e"/>
    <property type="match status" value="1"/>
</dbReference>
<protein>
    <submittedName>
        <fullName evidence="4">Polysaccharide biosynthesis CapD-like protein</fullName>
    </submittedName>
</protein>
<keyword evidence="2" id="KW-1133">Transmembrane helix</keyword>
<evidence type="ECO:0000313" key="4">
    <source>
        <dbReference type="EMBL" id="AIC25970.1"/>
    </source>
</evidence>
<organism evidence="4 5">
    <name type="scientific">Rhizobium etli bv. mimosae str. IE4771</name>
    <dbReference type="NCBI Taxonomy" id="1432050"/>
    <lineage>
        <taxon>Bacteria</taxon>
        <taxon>Pseudomonadati</taxon>
        <taxon>Pseudomonadota</taxon>
        <taxon>Alphaproteobacteria</taxon>
        <taxon>Hyphomicrobiales</taxon>
        <taxon>Rhizobiaceae</taxon>
        <taxon>Rhizobium/Agrobacterium group</taxon>
        <taxon>Rhizobium</taxon>
    </lineage>
</organism>
<feature type="domain" description="Polysaccharide biosynthesis protein CapD-like" evidence="3">
    <location>
        <begin position="291"/>
        <end position="589"/>
    </location>
</feature>
<evidence type="ECO:0000256" key="2">
    <source>
        <dbReference type="SAM" id="Phobius"/>
    </source>
</evidence>
<keyword evidence="2" id="KW-0812">Transmembrane</keyword>
<evidence type="ECO:0000313" key="5">
    <source>
        <dbReference type="Proteomes" id="UP000027180"/>
    </source>
</evidence>
<feature type="transmembrane region" description="Helical" evidence="2">
    <location>
        <begin position="50"/>
        <end position="70"/>
    </location>
</feature>
<reference evidence="4 5" key="1">
    <citation type="submission" date="2013-12" db="EMBL/GenBank/DDBJ databases">
        <title>Complete genome sequence of Rhizobium etli bv. mimosae IE4771.</title>
        <authorList>
            <person name="Bustos P."/>
            <person name="Santamaria R.I."/>
            <person name="Lozano L."/>
            <person name="Ormeno-Orrillo E."/>
            <person name="Rogel M.A."/>
            <person name="Romero D."/>
            <person name="Cevallos M.A."/>
            <person name="Martinez-Romero E."/>
            <person name="Gonzalez V."/>
        </authorList>
    </citation>
    <scope>NUCLEOTIDE SEQUENCE [LARGE SCALE GENOMIC DNA]</scope>
    <source>
        <strain evidence="4 5">IE4771</strain>
    </source>
</reference>
<feature type="transmembrane region" description="Helical" evidence="2">
    <location>
        <begin position="82"/>
        <end position="105"/>
    </location>
</feature>
<dbReference type="KEGG" id="rei:IE4771_CH00815"/>
<dbReference type="PANTHER" id="PTHR43318">
    <property type="entry name" value="UDP-N-ACETYLGLUCOSAMINE 4,6-DEHYDRATASE"/>
    <property type="match status" value="1"/>
</dbReference>
<dbReference type="AlphaFoldDB" id="A0A060I235"/>
<dbReference type="InterPro" id="IPR051203">
    <property type="entry name" value="Polysaccharide_Synthase-Rel"/>
</dbReference>